<dbReference type="EMBL" id="JAENHL010000007">
    <property type="protein sequence ID" value="MBK1867388.1"/>
    <property type="molecule type" value="Genomic_DNA"/>
</dbReference>
<sequence length="157" mass="17967">MDKSEATRQLRALNARFIHNFVTNDVPSHDAITHADFTYVSSEGVRRGRNEYLRRWATGFDPDVIIYWDYRDEHIGVFGNIGLVWSVNKHVIVEAGKEVIGMTGYTDTYLLEDGAWKCIQAQLVPMAPDNYPSDATIVRRYIRGVKYESIESLNLVP</sequence>
<dbReference type="Proteomes" id="UP000616151">
    <property type="component" value="Unassembled WGS sequence"/>
</dbReference>
<comment type="caution">
    <text evidence="1">The sequence shown here is derived from an EMBL/GenBank/DDBJ whole genome shotgun (WGS) entry which is preliminary data.</text>
</comment>
<name>A0ACC5R455_9HYPH</name>
<accession>A0ACC5R455</accession>
<evidence type="ECO:0000313" key="1">
    <source>
        <dbReference type="EMBL" id="MBK1867388.1"/>
    </source>
</evidence>
<gene>
    <name evidence="1" type="ORF">JHL16_13615</name>
</gene>
<keyword evidence="2" id="KW-1185">Reference proteome</keyword>
<evidence type="ECO:0000313" key="2">
    <source>
        <dbReference type="Proteomes" id="UP000616151"/>
    </source>
</evidence>
<proteinExistence type="predicted"/>
<organism evidence="1 2">
    <name type="scientific">Taklimakanibacter albus</name>
    <dbReference type="NCBI Taxonomy" id="2800327"/>
    <lineage>
        <taxon>Bacteria</taxon>
        <taxon>Pseudomonadati</taxon>
        <taxon>Pseudomonadota</taxon>
        <taxon>Alphaproteobacteria</taxon>
        <taxon>Hyphomicrobiales</taxon>
        <taxon>Aestuariivirgaceae</taxon>
        <taxon>Taklimakanibacter</taxon>
    </lineage>
</organism>
<protein>
    <submittedName>
        <fullName evidence="1">Nuclear transport factor 2 family protein</fullName>
    </submittedName>
</protein>
<reference evidence="1" key="1">
    <citation type="submission" date="2021-01" db="EMBL/GenBank/DDBJ databases">
        <authorList>
            <person name="Sun Q."/>
        </authorList>
    </citation>
    <scope>NUCLEOTIDE SEQUENCE</scope>
    <source>
        <strain evidence="1">YIM B02566</strain>
    </source>
</reference>